<dbReference type="SMART" id="SM00487">
    <property type="entry name" value="DEXDc"/>
    <property type="match status" value="1"/>
</dbReference>
<feature type="domain" description="Helicase C-terminal" evidence="7">
    <location>
        <begin position="287"/>
        <end position="486"/>
    </location>
</feature>
<dbReference type="PANTHER" id="PTHR12131:SF1">
    <property type="entry name" value="ATP-DEPENDENT RNA HELICASE SUPV3L1, MITOCHONDRIAL-RELATED"/>
    <property type="match status" value="1"/>
</dbReference>
<feature type="domain" description="Helicase ATP-binding" evidence="6">
    <location>
        <begin position="71"/>
        <end position="231"/>
    </location>
</feature>
<sequence>MATKRYSKFKKTNRPTRRGTQQKRAMGKSGQDQGRKSVFAPRVHPKLEPILQEVGSPEITPFVADPFQTEAVEKLAFSDVVVSAPTGSGKTWIAEQAIRIALEKGQRAWYASPLKALSNAKYAEFGEIFGPENVGILTGDRKENPSAQLIVGTTEILRNQLYDSMHRGLDLNAGLVVLDEAHYLGDSERGVVWEEVIIYLPVRVRLLLLSATVENADQIARWLNFVRDEKSTTVISDQRPVPLYPLFLFPDGEISPLTNKKGLFSKVKRFLEQDRPRRQGPLHHLPPVSQVLNALNQSNLLPAIFFLKSRADCDAALGMAAEASLRIEPSAREELGRYLEEFIEAYPFLKDHPGLHALRRLHVAAHHAGHLPHWKLLVEKLMQKGLLKAIFSTSTVAAGVNFPARTVVVTQSDRFNGREFVNLKATDLLQMTGRAGRRGMDKVGFCLTVPGPFNEIGLLAYLLHSTPEPIESQLSINFSMVLNLLLSHRPAEVKQLLGQSLATYQRLESTQKHPKSAGGLQHALKKVGKSLTGSLCPGAEEAVIRRRRRRQLEEIKRRLTGYMNRRSELGKLWASLHRGRVFMDMYGSLNAVLRREDTGNQPGMLAVSLEPERRLHKGHPRLEFFPLDQVAGVYREVLHLPRAGGGRVLSQAVLDQTPRRPKELTAKEQDTLARERDASDEKRIKEAEAELKTLICSHCPAEKKCRQKDSDLAKALDHAEGLLVRMQEESHTFWYDFVRYLEFLRTEGYVDDQGQLTEDGLWASKLRLDQPMIIAEAIRQKALPENDPVLLAGLVALFVDDRERETDSPYLSHRLQKAMNRLKNAITPLMDRLRQWGFSTAVMPPTAGAAVFAWGLSAEFNEAVLIYGGAEGDLAQLIYRTADNLRQLTSLHETHPALAASAREGVELLLRPPVVVPT</sequence>
<name>A0A0D2HMZ5_9BACT</name>
<evidence type="ECO:0000313" key="8">
    <source>
        <dbReference type="EMBL" id="KIX11933.1"/>
    </source>
</evidence>
<evidence type="ECO:0000256" key="3">
    <source>
        <dbReference type="ARBA" id="ARBA00022806"/>
    </source>
</evidence>
<dbReference type="InterPro" id="IPR012961">
    <property type="entry name" value="Ski2/MTR4_C"/>
</dbReference>
<keyword evidence="2" id="KW-0378">Hydrolase</keyword>
<accession>A0A0D2HMZ5</accession>
<dbReference type="InterPro" id="IPR050699">
    <property type="entry name" value="RNA-DNA_Helicase"/>
</dbReference>
<dbReference type="Pfam" id="PF00270">
    <property type="entry name" value="DEAD"/>
    <property type="match status" value="1"/>
</dbReference>
<comment type="caution">
    <text evidence="8">The sequence shown here is derived from an EMBL/GenBank/DDBJ whole genome shotgun (WGS) entry which is preliminary data.</text>
</comment>
<dbReference type="PROSITE" id="PS51192">
    <property type="entry name" value="HELICASE_ATP_BIND_1"/>
    <property type="match status" value="1"/>
</dbReference>
<dbReference type="EMBL" id="AZAC01000037">
    <property type="protein sequence ID" value="KIX11933.1"/>
    <property type="molecule type" value="Genomic_DNA"/>
</dbReference>
<evidence type="ECO:0000256" key="2">
    <source>
        <dbReference type="ARBA" id="ARBA00022801"/>
    </source>
</evidence>
<dbReference type="SMART" id="SM01142">
    <property type="entry name" value="DSHCT"/>
    <property type="match status" value="1"/>
</dbReference>
<dbReference type="OrthoDB" id="9807155at2"/>
<dbReference type="InterPro" id="IPR027417">
    <property type="entry name" value="P-loop_NTPase"/>
</dbReference>
<dbReference type="PANTHER" id="PTHR12131">
    <property type="entry name" value="ATP-DEPENDENT RNA AND DNA HELICASE"/>
    <property type="match status" value="1"/>
</dbReference>
<dbReference type="InParanoid" id="A0A0D2HMZ5"/>
<dbReference type="InterPro" id="IPR001650">
    <property type="entry name" value="Helicase_C-like"/>
</dbReference>
<evidence type="ECO:0008006" key="10">
    <source>
        <dbReference type="Google" id="ProtNLM"/>
    </source>
</evidence>
<evidence type="ECO:0000259" key="7">
    <source>
        <dbReference type="PROSITE" id="PS51194"/>
    </source>
</evidence>
<dbReference type="SMART" id="SM00490">
    <property type="entry name" value="HELICc"/>
    <property type="match status" value="1"/>
</dbReference>
<feature type="region of interest" description="Disordered" evidence="5">
    <location>
        <begin position="1"/>
        <end position="42"/>
    </location>
</feature>
<evidence type="ECO:0000256" key="5">
    <source>
        <dbReference type="SAM" id="MobiDB-lite"/>
    </source>
</evidence>
<feature type="compositionally biased region" description="Basic and acidic residues" evidence="5">
    <location>
        <begin position="657"/>
        <end position="680"/>
    </location>
</feature>
<dbReference type="GO" id="GO:0070478">
    <property type="term" value="P:nuclear-transcribed mRNA catabolic process, 3'-5' exonucleolytic nonsense-mediated decay"/>
    <property type="evidence" value="ECO:0007669"/>
    <property type="project" value="TreeGrafter"/>
</dbReference>
<dbReference type="GO" id="GO:0004386">
    <property type="term" value="F:helicase activity"/>
    <property type="evidence" value="ECO:0007669"/>
    <property type="project" value="UniProtKB-KW"/>
</dbReference>
<dbReference type="Pfam" id="PF08148">
    <property type="entry name" value="DSHCT"/>
    <property type="match status" value="1"/>
</dbReference>
<proteinExistence type="predicted"/>
<keyword evidence="9" id="KW-1185">Reference proteome</keyword>
<gene>
    <name evidence="8" type="ORF">X474_21625</name>
</gene>
<reference evidence="8 9" key="1">
    <citation type="submission" date="2013-11" db="EMBL/GenBank/DDBJ databases">
        <title>Metagenomic analysis of a methanogenic consortium involved in long chain n-alkane degradation.</title>
        <authorList>
            <person name="Davidova I.A."/>
            <person name="Callaghan A.V."/>
            <person name="Wawrik B."/>
            <person name="Pruitt S."/>
            <person name="Marks C."/>
            <person name="Duncan K.E."/>
            <person name="Suflita J.M."/>
        </authorList>
    </citation>
    <scope>NUCLEOTIDE SEQUENCE [LARGE SCALE GENOMIC DNA]</scope>
    <source>
        <strain evidence="8 9">SPR</strain>
    </source>
</reference>
<evidence type="ECO:0000256" key="4">
    <source>
        <dbReference type="ARBA" id="ARBA00022840"/>
    </source>
</evidence>
<dbReference type="InterPro" id="IPR014001">
    <property type="entry name" value="Helicase_ATP-bd"/>
</dbReference>
<feature type="compositionally biased region" description="Basic residues" evidence="5">
    <location>
        <begin position="1"/>
        <end position="21"/>
    </location>
</feature>
<dbReference type="GO" id="GO:0016787">
    <property type="term" value="F:hydrolase activity"/>
    <property type="evidence" value="ECO:0007669"/>
    <property type="project" value="UniProtKB-KW"/>
</dbReference>
<feature type="region of interest" description="Disordered" evidence="5">
    <location>
        <begin position="656"/>
        <end position="680"/>
    </location>
</feature>
<dbReference type="Gene3D" id="1.10.3380.30">
    <property type="match status" value="1"/>
</dbReference>
<dbReference type="RefSeq" id="WP_052515424.1">
    <property type="nucleotide sequence ID" value="NZ_AZAC01000037.1"/>
</dbReference>
<dbReference type="Proteomes" id="UP000032233">
    <property type="component" value="Unassembled WGS sequence"/>
</dbReference>
<evidence type="ECO:0000256" key="1">
    <source>
        <dbReference type="ARBA" id="ARBA00022741"/>
    </source>
</evidence>
<protein>
    <recommendedName>
        <fullName evidence="10">ATP-dependent DNA helicase</fullName>
    </recommendedName>
</protein>
<evidence type="ECO:0000259" key="6">
    <source>
        <dbReference type="PROSITE" id="PS51192"/>
    </source>
</evidence>
<dbReference type="GO" id="GO:0005524">
    <property type="term" value="F:ATP binding"/>
    <property type="evidence" value="ECO:0007669"/>
    <property type="project" value="UniProtKB-KW"/>
</dbReference>
<keyword evidence="3" id="KW-0347">Helicase</keyword>
<keyword evidence="4" id="KW-0067">ATP-binding</keyword>
<evidence type="ECO:0000313" key="9">
    <source>
        <dbReference type="Proteomes" id="UP000032233"/>
    </source>
</evidence>
<dbReference type="Gene3D" id="3.40.50.300">
    <property type="entry name" value="P-loop containing nucleotide triphosphate hydrolases"/>
    <property type="match status" value="2"/>
</dbReference>
<keyword evidence="1" id="KW-0547">Nucleotide-binding</keyword>
<dbReference type="STRING" id="1429043.X474_21625"/>
<dbReference type="PROSITE" id="PS51194">
    <property type="entry name" value="HELICASE_CTER"/>
    <property type="match status" value="1"/>
</dbReference>
<dbReference type="GO" id="GO:0055087">
    <property type="term" value="C:Ski complex"/>
    <property type="evidence" value="ECO:0007669"/>
    <property type="project" value="TreeGrafter"/>
</dbReference>
<dbReference type="InterPro" id="IPR011545">
    <property type="entry name" value="DEAD/DEAH_box_helicase_dom"/>
</dbReference>
<dbReference type="SUPFAM" id="SSF52540">
    <property type="entry name" value="P-loop containing nucleoside triphosphate hydrolases"/>
    <property type="match status" value="1"/>
</dbReference>
<organism evidence="8 9">
    <name type="scientific">Dethiosulfatarculus sandiegensis</name>
    <dbReference type="NCBI Taxonomy" id="1429043"/>
    <lineage>
        <taxon>Bacteria</taxon>
        <taxon>Pseudomonadati</taxon>
        <taxon>Thermodesulfobacteriota</taxon>
        <taxon>Desulfarculia</taxon>
        <taxon>Desulfarculales</taxon>
        <taxon>Desulfarculaceae</taxon>
        <taxon>Dethiosulfatarculus</taxon>
    </lineage>
</organism>
<dbReference type="GO" id="GO:0003676">
    <property type="term" value="F:nucleic acid binding"/>
    <property type="evidence" value="ECO:0007669"/>
    <property type="project" value="InterPro"/>
</dbReference>
<dbReference type="AlphaFoldDB" id="A0A0D2HMZ5"/>